<accession>A0A444MP66</accession>
<proteinExistence type="predicted"/>
<name>A0A444MP66_9SPHI</name>
<keyword evidence="2" id="KW-1185">Reference proteome</keyword>
<dbReference type="AlphaFoldDB" id="A0A444MP66"/>
<gene>
    <name evidence="1" type="ORF">EPL05_10875</name>
</gene>
<organism evidence="1 2">
    <name type="scientific">Mucilaginibacter gilvus</name>
    <dbReference type="NCBI Taxonomy" id="2305909"/>
    <lineage>
        <taxon>Bacteria</taxon>
        <taxon>Pseudomonadati</taxon>
        <taxon>Bacteroidota</taxon>
        <taxon>Sphingobacteriia</taxon>
        <taxon>Sphingobacteriales</taxon>
        <taxon>Sphingobacteriaceae</taxon>
        <taxon>Mucilaginibacter</taxon>
    </lineage>
</organism>
<comment type="caution">
    <text evidence="1">The sequence shown here is derived from an EMBL/GenBank/DDBJ whole genome shotgun (WGS) entry which is preliminary data.</text>
</comment>
<reference evidence="1 2" key="1">
    <citation type="submission" date="2019-01" db="EMBL/GenBank/DDBJ databases">
        <title>Mucilaginibacter antarcticum sp. nov., isolated from antarctic soil.</title>
        <authorList>
            <person name="Yan Y.-Q."/>
            <person name="Du Z.-J."/>
        </authorList>
    </citation>
    <scope>NUCLEOTIDE SEQUENCE [LARGE SCALE GENOMIC DNA]</scope>
    <source>
        <strain evidence="1 2">F01003</strain>
    </source>
</reference>
<evidence type="ECO:0000313" key="1">
    <source>
        <dbReference type="EMBL" id="RWY52405.1"/>
    </source>
</evidence>
<dbReference type="RefSeq" id="WP_128533991.1">
    <property type="nucleotide sequence ID" value="NZ_SBIW01000004.1"/>
</dbReference>
<dbReference type="EMBL" id="SBIW01000004">
    <property type="protein sequence ID" value="RWY52405.1"/>
    <property type="molecule type" value="Genomic_DNA"/>
</dbReference>
<evidence type="ECO:0000313" key="2">
    <source>
        <dbReference type="Proteomes" id="UP000286701"/>
    </source>
</evidence>
<dbReference type="Proteomes" id="UP000286701">
    <property type="component" value="Unassembled WGS sequence"/>
</dbReference>
<sequence length="100" mass="10995">MPAKAPYVEVSFQECFGSNVAGEVVIGSTAIDITEYRGLPNIKNIAKHSWVIPASLYKLLFFFGIPCMYNAKMEFGCMAIGGPPSPLKGELLKRLKTMFC</sequence>
<protein>
    <submittedName>
        <fullName evidence="1">Uncharacterized protein</fullName>
    </submittedName>
</protein>